<feature type="transmembrane region" description="Helical" evidence="5">
    <location>
        <begin position="97"/>
        <end position="118"/>
    </location>
</feature>
<gene>
    <name evidence="7" type="ORF">ECRASSUSDP1_LOCUS18914</name>
</gene>
<dbReference type="Proteomes" id="UP001295684">
    <property type="component" value="Unassembled WGS sequence"/>
</dbReference>
<proteinExistence type="predicted"/>
<keyword evidence="2 4" id="KW-0863">Zinc-finger</keyword>
<evidence type="ECO:0000313" key="7">
    <source>
        <dbReference type="EMBL" id="CAI2377528.1"/>
    </source>
</evidence>
<keyword evidence="8" id="KW-1185">Reference proteome</keyword>
<dbReference type="InterPro" id="IPR013083">
    <property type="entry name" value="Znf_RING/FYVE/PHD"/>
</dbReference>
<dbReference type="Pfam" id="PF13639">
    <property type="entry name" value="zf-RING_2"/>
    <property type="match status" value="1"/>
</dbReference>
<evidence type="ECO:0000259" key="6">
    <source>
        <dbReference type="PROSITE" id="PS50089"/>
    </source>
</evidence>
<dbReference type="InterPro" id="IPR051834">
    <property type="entry name" value="RING_finger_E3_ligase"/>
</dbReference>
<feature type="transmembrane region" description="Helical" evidence="5">
    <location>
        <begin position="142"/>
        <end position="169"/>
    </location>
</feature>
<evidence type="ECO:0000256" key="3">
    <source>
        <dbReference type="ARBA" id="ARBA00022833"/>
    </source>
</evidence>
<feature type="transmembrane region" description="Helical" evidence="5">
    <location>
        <begin position="33"/>
        <end position="51"/>
    </location>
</feature>
<dbReference type="EMBL" id="CAMPGE010019175">
    <property type="protein sequence ID" value="CAI2377528.1"/>
    <property type="molecule type" value="Genomic_DNA"/>
</dbReference>
<evidence type="ECO:0000256" key="5">
    <source>
        <dbReference type="SAM" id="Phobius"/>
    </source>
</evidence>
<evidence type="ECO:0000256" key="1">
    <source>
        <dbReference type="ARBA" id="ARBA00022723"/>
    </source>
</evidence>
<dbReference type="PANTHER" id="PTHR45931:SF3">
    <property type="entry name" value="RING ZINC FINGER-CONTAINING PROTEIN"/>
    <property type="match status" value="1"/>
</dbReference>
<organism evidence="7 8">
    <name type="scientific">Euplotes crassus</name>
    <dbReference type="NCBI Taxonomy" id="5936"/>
    <lineage>
        <taxon>Eukaryota</taxon>
        <taxon>Sar</taxon>
        <taxon>Alveolata</taxon>
        <taxon>Ciliophora</taxon>
        <taxon>Intramacronucleata</taxon>
        <taxon>Spirotrichea</taxon>
        <taxon>Hypotrichia</taxon>
        <taxon>Euplotida</taxon>
        <taxon>Euplotidae</taxon>
        <taxon>Moneuplotes</taxon>
    </lineage>
</organism>
<dbReference type="AlphaFoldDB" id="A0AAD2D2S8"/>
<evidence type="ECO:0000313" key="8">
    <source>
        <dbReference type="Proteomes" id="UP001295684"/>
    </source>
</evidence>
<keyword evidence="1" id="KW-0479">Metal-binding</keyword>
<sequence length="260" mass="30078">MDFNVSGLTYDELQGEIHYDTRKKMINRCMMNLAYEIIIFLIISTLFYLGRNEDCYLSINSFCKTSLIVKGGIVIPLVLMIMILLSYNYLNTDQVEMIASLITIPSSGWFCYVASLYFSKENTCKTDAKHLFYLHSILALEAIWFFCKLFLIVILLSGILLSMLIRNYLNCRRSNRQKKTVKEKIFGRKSLDVSFSKINPDEFCIICMEVYKPQDQMIRLPCTQKHFFHSKCIGDWISVTPKCPLCNIDIDASMSVSNES</sequence>
<dbReference type="PANTHER" id="PTHR45931">
    <property type="entry name" value="SI:CH211-59O9.10"/>
    <property type="match status" value="1"/>
</dbReference>
<keyword evidence="5" id="KW-0812">Transmembrane</keyword>
<accession>A0AAD2D2S8</accession>
<dbReference type="GO" id="GO:0061630">
    <property type="term" value="F:ubiquitin protein ligase activity"/>
    <property type="evidence" value="ECO:0007669"/>
    <property type="project" value="TreeGrafter"/>
</dbReference>
<dbReference type="SMART" id="SM00184">
    <property type="entry name" value="RING"/>
    <property type="match status" value="1"/>
</dbReference>
<dbReference type="Gene3D" id="3.30.40.10">
    <property type="entry name" value="Zinc/RING finger domain, C3HC4 (zinc finger)"/>
    <property type="match status" value="1"/>
</dbReference>
<evidence type="ECO:0000256" key="2">
    <source>
        <dbReference type="ARBA" id="ARBA00022771"/>
    </source>
</evidence>
<feature type="transmembrane region" description="Helical" evidence="5">
    <location>
        <begin position="71"/>
        <end position="90"/>
    </location>
</feature>
<keyword evidence="5" id="KW-1133">Transmembrane helix</keyword>
<protein>
    <recommendedName>
        <fullName evidence="6">RING-type domain-containing protein</fullName>
    </recommendedName>
</protein>
<evidence type="ECO:0000256" key="4">
    <source>
        <dbReference type="PROSITE-ProRule" id="PRU00175"/>
    </source>
</evidence>
<keyword evidence="5" id="KW-0472">Membrane</keyword>
<dbReference type="GO" id="GO:0006511">
    <property type="term" value="P:ubiquitin-dependent protein catabolic process"/>
    <property type="evidence" value="ECO:0007669"/>
    <property type="project" value="TreeGrafter"/>
</dbReference>
<keyword evidence="3" id="KW-0862">Zinc</keyword>
<dbReference type="GO" id="GO:0008270">
    <property type="term" value="F:zinc ion binding"/>
    <property type="evidence" value="ECO:0007669"/>
    <property type="project" value="UniProtKB-KW"/>
</dbReference>
<dbReference type="SUPFAM" id="SSF57850">
    <property type="entry name" value="RING/U-box"/>
    <property type="match status" value="1"/>
</dbReference>
<reference evidence="7" key="1">
    <citation type="submission" date="2023-07" db="EMBL/GenBank/DDBJ databases">
        <authorList>
            <consortium name="AG Swart"/>
            <person name="Singh M."/>
            <person name="Singh A."/>
            <person name="Seah K."/>
            <person name="Emmerich C."/>
        </authorList>
    </citation>
    <scope>NUCLEOTIDE SEQUENCE</scope>
    <source>
        <strain evidence="7">DP1</strain>
    </source>
</reference>
<dbReference type="GO" id="GO:0005634">
    <property type="term" value="C:nucleus"/>
    <property type="evidence" value="ECO:0007669"/>
    <property type="project" value="TreeGrafter"/>
</dbReference>
<comment type="caution">
    <text evidence="7">The sequence shown here is derived from an EMBL/GenBank/DDBJ whole genome shotgun (WGS) entry which is preliminary data.</text>
</comment>
<dbReference type="InterPro" id="IPR001841">
    <property type="entry name" value="Znf_RING"/>
</dbReference>
<name>A0AAD2D2S8_EUPCR</name>
<feature type="domain" description="RING-type" evidence="6">
    <location>
        <begin position="204"/>
        <end position="247"/>
    </location>
</feature>
<dbReference type="PROSITE" id="PS50089">
    <property type="entry name" value="ZF_RING_2"/>
    <property type="match status" value="1"/>
</dbReference>